<dbReference type="SUPFAM" id="SSF51735">
    <property type="entry name" value="NAD(P)-binding Rossmann-fold domains"/>
    <property type="match status" value="1"/>
</dbReference>
<dbReference type="InterPro" id="IPR036291">
    <property type="entry name" value="NAD(P)-bd_dom_sf"/>
</dbReference>
<proteinExistence type="predicted"/>
<dbReference type="RefSeq" id="WP_146502853.1">
    <property type="nucleotide sequence ID" value="NZ_SJPG01000001.1"/>
</dbReference>
<dbReference type="GO" id="GO:0000166">
    <property type="term" value="F:nucleotide binding"/>
    <property type="evidence" value="ECO:0007669"/>
    <property type="project" value="InterPro"/>
</dbReference>
<dbReference type="EMBL" id="SJPG01000001">
    <property type="protein sequence ID" value="TWT60773.1"/>
    <property type="molecule type" value="Genomic_DNA"/>
</dbReference>
<dbReference type="AlphaFoldDB" id="A0A5C5XEL8"/>
<accession>A0A5C5XEL8</accession>
<reference evidence="3 4" key="1">
    <citation type="submission" date="2019-02" db="EMBL/GenBank/DDBJ databases">
        <title>Deep-cultivation of Planctomycetes and their phenomic and genomic characterization uncovers novel biology.</title>
        <authorList>
            <person name="Wiegand S."/>
            <person name="Jogler M."/>
            <person name="Boedeker C."/>
            <person name="Pinto D."/>
            <person name="Vollmers J."/>
            <person name="Rivas-Marin E."/>
            <person name="Kohn T."/>
            <person name="Peeters S.H."/>
            <person name="Heuer A."/>
            <person name="Rast P."/>
            <person name="Oberbeckmann S."/>
            <person name="Bunk B."/>
            <person name="Jeske O."/>
            <person name="Meyerdierks A."/>
            <person name="Storesund J.E."/>
            <person name="Kallscheuer N."/>
            <person name="Luecker S."/>
            <person name="Lage O.M."/>
            <person name="Pohl T."/>
            <person name="Merkel B.J."/>
            <person name="Hornburger P."/>
            <person name="Mueller R.-W."/>
            <person name="Bruemmer F."/>
            <person name="Labrenz M."/>
            <person name="Spormann A.M."/>
            <person name="Op Den Camp H."/>
            <person name="Overmann J."/>
            <person name="Amann R."/>
            <person name="Jetten M.S.M."/>
            <person name="Mascher T."/>
            <person name="Medema M.H."/>
            <person name="Devos D.P."/>
            <person name="Kaster A.-K."/>
            <person name="Ovreas L."/>
            <person name="Rohde M."/>
            <person name="Galperin M.Y."/>
            <person name="Jogler C."/>
        </authorList>
    </citation>
    <scope>NUCLEOTIDE SEQUENCE [LARGE SCALE GENOMIC DNA]</scope>
    <source>
        <strain evidence="3 4">Pan54</strain>
    </source>
</reference>
<gene>
    <name evidence="3" type="primary">afr_2</name>
    <name evidence="3" type="ORF">Pan54_15000</name>
</gene>
<dbReference type="GO" id="GO:0033712">
    <property type="term" value="F:1,5-anhydro-D-fructose reductase (1,5-anhydro-D-mannitol-forming) activity"/>
    <property type="evidence" value="ECO:0007669"/>
    <property type="project" value="UniProtKB-EC"/>
</dbReference>
<keyword evidence="3" id="KW-0560">Oxidoreductase</keyword>
<organism evidence="3 4">
    <name type="scientific">Rubinisphaera italica</name>
    <dbReference type="NCBI Taxonomy" id="2527969"/>
    <lineage>
        <taxon>Bacteria</taxon>
        <taxon>Pseudomonadati</taxon>
        <taxon>Planctomycetota</taxon>
        <taxon>Planctomycetia</taxon>
        <taxon>Planctomycetales</taxon>
        <taxon>Planctomycetaceae</taxon>
        <taxon>Rubinisphaera</taxon>
    </lineage>
</organism>
<dbReference type="OrthoDB" id="9815825at2"/>
<dbReference type="EC" id="1.1.1.292" evidence="3"/>
<evidence type="ECO:0000313" key="3">
    <source>
        <dbReference type="EMBL" id="TWT60773.1"/>
    </source>
</evidence>
<dbReference type="InterPro" id="IPR055170">
    <property type="entry name" value="GFO_IDH_MocA-like_dom"/>
</dbReference>
<dbReference type="Gene3D" id="3.40.50.720">
    <property type="entry name" value="NAD(P)-binding Rossmann-like Domain"/>
    <property type="match status" value="1"/>
</dbReference>
<feature type="domain" description="Gfo/Idh/MocA-like oxidoreductase N-terminal" evidence="1">
    <location>
        <begin position="3"/>
        <end position="120"/>
    </location>
</feature>
<dbReference type="Pfam" id="PF01408">
    <property type="entry name" value="GFO_IDH_MocA"/>
    <property type="match status" value="1"/>
</dbReference>
<evidence type="ECO:0000259" key="1">
    <source>
        <dbReference type="Pfam" id="PF01408"/>
    </source>
</evidence>
<sequence>MKQILIIGGGSIGERHVRCFQQTGRARVSLCEMREDLRKDVSERYGLNQCFSSLDKTLQNAAFDAAVICTPANMHIPMALDLAAAGCGMLIEKPLSTSPQGTEQLQAAISSAQLPVSVAYVLRQHPALQSLKKSVDEGRFGRPVQIVFVGGQHFPYYRPAYREIYYTRHETGGGAIQDALTHMVNAAEWIVGPITRLSADAEHCVLDGVDVEDTVHMMTRHGDVLGSFSLNQHQPPNESTLTVICENGAARYEAHHCRWLSCTEPGSEWTVEETFQIERDDLFMSQAEGFLNQLDGNVDPACSINEAIQTLRVNLAALESVRTARWVNI</sequence>
<protein>
    <submittedName>
        <fullName evidence="3">1,5-anhydro-D-fructose reductase</fullName>
        <ecNumber evidence="3">1.1.1.292</ecNumber>
    </submittedName>
</protein>
<dbReference type="InterPro" id="IPR000683">
    <property type="entry name" value="Gfo/Idh/MocA-like_OxRdtase_N"/>
</dbReference>
<dbReference type="SUPFAM" id="SSF55347">
    <property type="entry name" value="Glyceraldehyde-3-phosphate dehydrogenase-like, C-terminal domain"/>
    <property type="match status" value="1"/>
</dbReference>
<dbReference type="InterPro" id="IPR051450">
    <property type="entry name" value="Gfo/Idh/MocA_Oxidoreductases"/>
</dbReference>
<feature type="domain" description="GFO/IDH/MocA-like oxidoreductase" evidence="2">
    <location>
        <begin position="129"/>
        <end position="250"/>
    </location>
</feature>
<dbReference type="Pfam" id="PF22725">
    <property type="entry name" value="GFO_IDH_MocA_C3"/>
    <property type="match status" value="1"/>
</dbReference>
<evidence type="ECO:0000313" key="4">
    <source>
        <dbReference type="Proteomes" id="UP000316095"/>
    </source>
</evidence>
<dbReference type="Gene3D" id="3.30.360.10">
    <property type="entry name" value="Dihydrodipicolinate Reductase, domain 2"/>
    <property type="match status" value="1"/>
</dbReference>
<dbReference type="Proteomes" id="UP000316095">
    <property type="component" value="Unassembled WGS sequence"/>
</dbReference>
<keyword evidence="4" id="KW-1185">Reference proteome</keyword>
<evidence type="ECO:0000259" key="2">
    <source>
        <dbReference type="Pfam" id="PF22725"/>
    </source>
</evidence>
<dbReference type="PANTHER" id="PTHR43377:SF1">
    <property type="entry name" value="BILIVERDIN REDUCTASE A"/>
    <property type="match status" value="1"/>
</dbReference>
<comment type="caution">
    <text evidence="3">The sequence shown here is derived from an EMBL/GenBank/DDBJ whole genome shotgun (WGS) entry which is preliminary data.</text>
</comment>
<dbReference type="PANTHER" id="PTHR43377">
    <property type="entry name" value="BILIVERDIN REDUCTASE A"/>
    <property type="match status" value="1"/>
</dbReference>
<name>A0A5C5XEL8_9PLAN</name>